<dbReference type="InterPro" id="IPR006119">
    <property type="entry name" value="Resolv_N"/>
</dbReference>
<evidence type="ECO:0000256" key="2">
    <source>
        <dbReference type="ARBA" id="ARBA00023125"/>
    </source>
</evidence>
<evidence type="ECO:0000256" key="3">
    <source>
        <dbReference type="ARBA" id="ARBA00023172"/>
    </source>
</evidence>
<protein>
    <submittedName>
        <fullName evidence="7">Integrase</fullName>
    </submittedName>
</protein>
<proteinExistence type="predicted"/>
<dbReference type="Gene3D" id="3.90.1750.20">
    <property type="entry name" value="Putative Large Serine Recombinase, Chain B, Domain 2"/>
    <property type="match status" value="1"/>
</dbReference>
<dbReference type="PANTHER" id="PTHR30461">
    <property type="entry name" value="DNA-INVERTASE FROM LAMBDOID PROPHAGE"/>
    <property type="match status" value="1"/>
</dbReference>
<keyword evidence="3" id="KW-0233">DNA recombination</keyword>
<dbReference type="PROSITE" id="PS00397">
    <property type="entry name" value="RECOMBINASES_1"/>
    <property type="match status" value="1"/>
</dbReference>
<dbReference type="SUPFAM" id="SSF53041">
    <property type="entry name" value="Resolvase-like"/>
    <property type="match status" value="1"/>
</dbReference>
<dbReference type="PROSITE" id="PS51736">
    <property type="entry name" value="RECOMBINASES_3"/>
    <property type="match status" value="1"/>
</dbReference>
<dbReference type="InterPro" id="IPR011109">
    <property type="entry name" value="DNA_bind_recombinase_dom"/>
</dbReference>
<dbReference type="Gene3D" id="3.40.50.1390">
    <property type="entry name" value="Resolvase, N-terminal catalytic domain"/>
    <property type="match status" value="1"/>
</dbReference>
<sequence>MKVALYARVSTEQQVDNFSIPLQKERMKAFCLSKGWDDIQEYVDGGYSGSNLNRPALQQLEKDIKSKKVNVVIVYKLDRLSRSQRDTLYLIEEMFLPNNVEFISISETIDTSSPFGRAMIGVMSVFAQLERETITERLRGGRLKMVKDKGLWAGGADASPYGYTRLERGELVVNEFEKKHIIRIFEEYAVLKSYIKVQRKLQKEGFPELRPQRITALLKNRLYIGEVSFAGEWYKGAHEPIISVELFNEAQRVNEHFKGYNFGKIKNNVFRQKVFCGCCGEPYLSYSKTEKLADGSKSTYYYMVCRRRKMPRYYDSKCMNRNLKRADLENEVFRRIKGLETSNEIDFNKKRNSPPDNTKKIKEIDDKIAKLLDMYLECAIPKQTLDARLEKLNVEKEKLTNAQTKESDYEITTMEEYIKNGIPDLHQCDLDTQTAIVDIFVNKIIVMPDGLKIIWNQ</sequence>
<feature type="domain" description="Resolvase/invertase-type recombinase catalytic" evidence="5">
    <location>
        <begin position="2"/>
        <end position="149"/>
    </location>
</feature>
<accession>A0ABN6ZDN3</accession>
<dbReference type="RefSeq" id="WP_338617560.1">
    <property type="nucleotide sequence ID" value="NZ_AP028127.1"/>
</dbReference>
<dbReference type="PANTHER" id="PTHR30461:SF23">
    <property type="entry name" value="DNA RECOMBINASE-RELATED"/>
    <property type="match status" value="1"/>
</dbReference>
<dbReference type="Proteomes" id="UP001432099">
    <property type="component" value="Chromosome"/>
</dbReference>
<evidence type="ECO:0000259" key="5">
    <source>
        <dbReference type="PROSITE" id="PS51736"/>
    </source>
</evidence>
<evidence type="ECO:0000313" key="7">
    <source>
        <dbReference type="EMBL" id="BEH91731.1"/>
    </source>
</evidence>
<dbReference type="InterPro" id="IPR006118">
    <property type="entry name" value="Recombinase_CS"/>
</dbReference>
<evidence type="ECO:0000256" key="1">
    <source>
        <dbReference type="ARBA" id="ARBA00022908"/>
    </source>
</evidence>
<feature type="active site" description="O-(5'-phospho-DNA)-serine intermediate" evidence="4">
    <location>
        <position position="10"/>
    </location>
</feature>
<dbReference type="CDD" id="cd00338">
    <property type="entry name" value="Ser_Recombinase"/>
    <property type="match status" value="1"/>
</dbReference>
<evidence type="ECO:0000256" key="4">
    <source>
        <dbReference type="PROSITE-ProRule" id="PRU10137"/>
    </source>
</evidence>
<keyword evidence="2" id="KW-0238">DNA-binding</keyword>
<dbReference type="Pfam" id="PF13408">
    <property type="entry name" value="Zn_ribbon_recom"/>
    <property type="match status" value="1"/>
</dbReference>
<evidence type="ECO:0000313" key="8">
    <source>
        <dbReference type="Proteomes" id="UP001432099"/>
    </source>
</evidence>
<keyword evidence="8" id="KW-1185">Reference proteome</keyword>
<reference evidence="7" key="1">
    <citation type="journal article" date="2024" name="Int. J. Syst. Evol. Microbiol.">
        <title>Turicibacter faecis sp. nov., isolated from faeces of heart failure mouse model.</title>
        <authorList>
            <person name="Imamura Y."/>
            <person name="Motooka D."/>
            <person name="Nakajima Y."/>
            <person name="Ito S."/>
            <person name="Kitakaze M."/>
            <person name="Iida T."/>
            <person name="Nakamura S."/>
        </authorList>
    </citation>
    <scope>NUCLEOTIDE SEQUENCE</scope>
    <source>
        <strain evidence="7">TC023</strain>
    </source>
</reference>
<dbReference type="InterPro" id="IPR025827">
    <property type="entry name" value="Zn_ribbon_recom_dom"/>
</dbReference>
<evidence type="ECO:0000259" key="6">
    <source>
        <dbReference type="PROSITE" id="PS51737"/>
    </source>
</evidence>
<feature type="domain" description="Recombinase" evidence="6">
    <location>
        <begin position="160"/>
        <end position="260"/>
    </location>
</feature>
<dbReference type="InterPro" id="IPR038109">
    <property type="entry name" value="DNA_bind_recomb_sf"/>
</dbReference>
<dbReference type="Pfam" id="PF07508">
    <property type="entry name" value="Recombinase"/>
    <property type="match status" value="1"/>
</dbReference>
<dbReference type="EMBL" id="AP028127">
    <property type="protein sequence ID" value="BEH91731.1"/>
    <property type="molecule type" value="Genomic_DNA"/>
</dbReference>
<dbReference type="PROSITE" id="PS51737">
    <property type="entry name" value="RECOMBINASE_DNA_BIND"/>
    <property type="match status" value="1"/>
</dbReference>
<name>A0ABN6ZDN3_9FIRM</name>
<dbReference type="InterPro" id="IPR036162">
    <property type="entry name" value="Resolvase-like_N_sf"/>
</dbReference>
<keyword evidence="1" id="KW-0229">DNA integration</keyword>
<dbReference type="InterPro" id="IPR050639">
    <property type="entry name" value="SSR_resolvase"/>
</dbReference>
<organism evidence="7 8">
    <name type="scientific">Turicibacter faecis</name>
    <dbReference type="NCBI Taxonomy" id="2963365"/>
    <lineage>
        <taxon>Bacteria</taxon>
        <taxon>Bacillati</taxon>
        <taxon>Bacillota</taxon>
        <taxon>Erysipelotrichia</taxon>
        <taxon>Erysipelotrichales</taxon>
        <taxon>Turicibacteraceae</taxon>
        <taxon>Turicibacter</taxon>
    </lineage>
</organism>
<dbReference type="Pfam" id="PF00239">
    <property type="entry name" value="Resolvase"/>
    <property type="match status" value="1"/>
</dbReference>
<dbReference type="SMART" id="SM00857">
    <property type="entry name" value="Resolvase"/>
    <property type="match status" value="1"/>
</dbReference>
<gene>
    <name evidence="7" type="primary">int_3</name>
    <name evidence="7" type="ORF">T23_18330</name>
</gene>